<feature type="compositionally biased region" description="Polar residues" evidence="1">
    <location>
        <begin position="1"/>
        <end position="12"/>
    </location>
</feature>
<name>A0A4S4MZN5_9APHY</name>
<accession>A0A4S4MZN5</accession>
<dbReference type="AlphaFoldDB" id="A0A4S4MZN5"/>
<feature type="region of interest" description="Disordered" evidence="1">
    <location>
        <begin position="1"/>
        <end position="92"/>
    </location>
</feature>
<evidence type="ECO:0000313" key="2">
    <source>
        <dbReference type="EMBL" id="THH30881.1"/>
    </source>
</evidence>
<reference evidence="2 3" key="1">
    <citation type="submission" date="2019-02" db="EMBL/GenBank/DDBJ databases">
        <title>Genome sequencing of the rare red list fungi Antrodiella citrinella (Flaviporus citrinellus).</title>
        <authorList>
            <person name="Buettner E."/>
            <person name="Kellner H."/>
        </authorList>
    </citation>
    <scope>NUCLEOTIDE SEQUENCE [LARGE SCALE GENOMIC DNA]</scope>
    <source>
        <strain evidence="2 3">DSM 108506</strain>
    </source>
</reference>
<dbReference type="OrthoDB" id="6474464at2759"/>
<dbReference type="EMBL" id="SGPM01000065">
    <property type="protein sequence ID" value="THH30881.1"/>
    <property type="molecule type" value="Genomic_DNA"/>
</dbReference>
<dbReference type="Proteomes" id="UP000308730">
    <property type="component" value="Unassembled WGS sequence"/>
</dbReference>
<evidence type="ECO:0000313" key="3">
    <source>
        <dbReference type="Proteomes" id="UP000308730"/>
    </source>
</evidence>
<gene>
    <name evidence="2" type="ORF">EUX98_g3320</name>
</gene>
<dbReference type="PANTHER" id="PTHR48125:SF10">
    <property type="entry name" value="OS12G0136300 PROTEIN"/>
    <property type="match status" value="1"/>
</dbReference>
<feature type="compositionally biased region" description="Pro residues" evidence="1">
    <location>
        <begin position="73"/>
        <end position="85"/>
    </location>
</feature>
<proteinExistence type="predicted"/>
<comment type="caution">
    <text evidence="2">The sequence shown here is derived from an EMBL/GenBank/DDBJ whole genome shotgun (WGS) entry which is preliminary data.</text>
</comment>
<evidence type="ECO:0000256" key="1">
    <source>
        <dbReference type="SAM" id="MobiDB-lite"/>
    </source>
</evidence>
<organism evidence="2 3">
    <name type="scientific">Antrodiella citrinella</name>
    <dbReference type="NCBI Taxonomy" id="2447956"/>
    <lineage>
        <taxon>Eukaryota</taxon>
        <taxon>Fungi</taxon>
        <taxon>Dikarya</taxon>
        <taxon>Basidiomycota</taxon>
        <taxon>Agaricomycotina</taxon>
        <taxon>Agaricomycetes</taxon>
        <taxon>Polyporales</taxon>
        <taxon>Steccherinaceae</taxon>
        <taxon>Antrodiella</taxon>
    </lineage>
</organism>
<keyword evidence="3" id="KW-1185">Reference proteome</keyword>
<feature type="region of interest" description="Disordered" evidence="1">
    <location>
        <begin position="295"/>
        <end position="324"/>
    </location>
</feature>
<sequence length="448" mass="48346">MAKKPTQQNPRTPKTPHAAAQTLWSTPPPSGGSGSGSVHPAPESAYDVTNHQGGPKSDEHGSAKDAPVSPTYPVSPPKSPTPQSPTPGQSVLTTFTTQTGAARNAAVAKDVAAVEELLGTMRLTLTAVGSTMDTLAEQTVHVAALGPAIDATHQIGLVRKQLDDQHRRQEQRMVEMKAMLKEEISDGQLQEKLREIAGVLVRECVKREIVERVRREVSDSVSEHGIGGAHISHEQLQEQIPQDMREQAIRYKRQLLEVKASLHNSEARRHNALIRSNSLDEPLIPLVRPFATPASSPILSRQPSSASAIPSPPAPEELPKEPSEPMTVPILEISEEFPKQEKPAVLEIDLTPPTPSPLFPRDLTGLMRLSPDDARALVREYGLEPLQIPEAGLFGEGFIGFGDDGPKSSREEDLNRFMSHIGVGFHLVPGPNAPRPASPDSPIAALVV</sequence>
<dbReference type="PANTHER" id="PTHR48125">
    <property type="entry name" value="LP07818P1"/>
    <property type="match status" value="1"/>
</dbReference>
<protein>
    <submittedName>
        <fullName evidence="2">Uncharacterized protein</fullName>
    </submittedName>
</protein>